<evidence type="ECO:0000256" key="1">
    <source>
        <dbReference type="PROSITE-ProRule" id="PRU00339"/>
    </source>
</evidence>
<feature type="compositionally biased region" description="Low complexity" evidence="2">
    <location>
        <begin position="45"/>
        <end position="57"/>
    </location>
</feature>
<evidence type="ECO:0000256" key="2">
    <source>
        <dbReference type="SAM" id="MobiDB-lite"/>
    </source>
</evidence>
<name>A0A0G1BQI3_9BACT</name>
<dbReference type="Pfam" id="PF13181">
    <property type="entry name" value="TPR_8"/>
    <property type="match status" value="2"/>
</dbReference>
<dbReference type="PROSITE" id="PS50005">
    <property type="entry name" value="TPR"/>
    <property type="match status" value="1"/>
</dbReference>
<evidence type="ECO:0000313" key="3">
    <source>
        <dbReference type="EMBL" id="KKS48511.1"/>
    </source>
</evidence>
<protein>
    <submittedName>
        <fullName evidence="3">Tetratricopeptide domain-containing protein</fullName>
    </submittedName>
</protein>
<feature type="repeat" description="TPR" evidence="1">
    <location>
        <begin position="224"/>
        <end position="257"/>
    </location>
</feature>
<reference evidence="3 4" key="1">
    <citation type="journal article" date="2015" name="Nature">
        <title>rRNA introns, odd ribosomes, and small enigmatic genomes across a large radiation of phyla.</title>
        <authorList>
            <person name="Brown C.T."/>
            <person name="Hug L.A."/>
            <person name="Thomas B.C."/>
            <person name="Sharon I."/>
            <person name="Castelle C.J."/>
            <person name="Singh A."/>
            <person name="Wilkins M.J."/>
            <person name="Williams K.H."/>
            <person name="Banfield J.F."/>
        </authorList>
    </citation>
    <scope>NUCLEOTIDE SEQUENCE [LARGE SCALE GENOMIC DNA]</scope>
</reference>
<dbReference type="AlphaFoldDB" id="A0A0G1BQI3"/>
<dbReference type="EMBL" id="LCDF01000008">
    <property type="protein sequence ID" value="KKS48511.1"/>
    <property type="molecule type" value="Genomic_DNA"/>
</dbReference>
<accession>A0A0G1BQI3</accession>
<comment type="caution">
    <text evidence="3">The sequence shown here is derived from an EMBL/GenBank/DDBJ whole genome shotgun (WGS) entry which is preliminary data.</text>
</comment>
<proteinExistence type="predicted"/>
<dbReference type="InterPro" id="IPR011990">
    <property type="entry name" value="TPR-like_helical_dom_sf"/>
</dbReference>
<gene>
    <name evidence="3" type="ORF">UV11_C0008G0050</name>
</gene>
<evidence type="ECO:0000313" key="4">
    <source>
        <dbReference type="Proteomes" id="UP000034036"/>
    </source>
</evidence>
<dbReference type="Proteomes" id="UP000034036">
    <property type="component" value="Unassembled WGS sequence"/>
</dbReference>
<dbReference type="PANTHER" id="PTHR12558">
    <property type="entry name" value="CELL DIVISION CYCLE 16,23,27"/>
    <property type="match status" value="1"/>
</dbReference>
<keyword evidence="1" id="KW-0802">TPR repeat</keyword>
<dbReference type="InterPro" id="IPR019734">
    <property type="entry name" value="TPR_rpt"/>
</dbReference>
<feature type="region of interest" description="Disordered" evidence="2">
    <location>
        <begin position="38"/>
        <end position="57"/>
    </location>
</feature>
<sequence length="268" mass="30254">MKKSLLLTVGIFILVLAGAGIFGYYFISAKPNGDSVISKDKDPQASVNASSSDASIDSSVKDNAIGYRTKENLPLFPSDYKVINSSKFIKDSTSPETKKRLEDRFNVVISDIDKTPDSVELWVSLGNIKKSFEDYEGARNAWEYASLIRPGGATSYVNLGDLYWHFLPNYPKAEFNYKKAIENSPQSIGIYKDLSDMYRYDYKEKSQMADDILFDGLSQNPNNVSILIWLAGYYRDTGNKTKAIEYFEKAFKIEPDNAAIKREIEDLK</sequence>
<dbReference type="STRING" id="1618659.UV11_C0008G0050"/>
<dbReference type="PANTHER" id="PTHR12558:SF13">
    <property type="entry name" value="CELL DIVISION CYCLE PROTEIN 27 HOMOLOG"/>
    <property type="match status" value="1"/>
</dbReference>
<dbReference type="SMART" id="SM00028">
    <property type="entry name" value="TPR"/>
    <property type="match status" value="3"/>
</dbReference>
<dbReference type="Gene3D" id="1.25.40.10">
    <property type="entry name" value="Tetratricopeptide repeat domain"/>
    <property type="match status" value="1"/>
</dbReference>
<organism evidence="3 4">
    <name type="scientific">Candidatus Giovannonibacteria bacterium GW2011_GWF2_42_19</name>
    <dbReference type="NCBI Taxonomy" id="1618659"/>
    <lineage>
        <taxon>Bacteria</taxon>
        <taxon>Candidatus Giovannoniibacteriota</taxon>
    </lineage>
</organism>
<dbReference type="SUPFAM" id="SSF48452">
    <property type="entry name" value="TPR-like"/>
    <property type="match status" value="1"/>
</dbReference>